<dbReference type="Proteomes" id="UP001597400">
    <property type="component" value="Unassembled WGS sequence"/>
</dbReference>
<sequence length="171" mass="16955">MKTMVKENGVEALIGFVVVAVAVLFALFAWGRTGGGGAADAIHVSALFPNASGVTVGTDVRVAGLKIGSVTQQKLDPASYQVAITLAIDPSVKLPSDSSAAITSEGLLGGTFISLQPGGSTEMLKDGSVIADTQGSVDLMGLIGSFINKPAAPTTDTMSAAPGAAPAAPAQ</sequence>
<keyword evidence="1" id="KW-0812">Transmembrane</keyword>
<accession>A0ABW4TX12</accession>
<feature type="transmembrane region" description="Helical" evidence="1">
    <location>
        <begin position="12"/>
        <end position="31"/>
    </location>
</feature>
<organism evidence="3 4">
    <name type="scientific">Sphingomonas arantia</name>
    <dbReference type="NCBI Taxonomy" id="1460676"/>
    <lineage>
        <taxon>Bacteria</taxon>
        <taxon>Pseudomonadati</taxon>
        <taxon>Pseudomonadota</taxon>
        <taxon>Alphaproteobacteria</taxon>
        <taxon>Sphingomonadales</taxon>
        <taxon>Sphingomonadaceae</taxon>
        <taxon>Sphingomonas</taxon>
    </lineage>
</organism>
<gene>
    <name evidence="3" type="primary">mlaD</name>
    <name evidence="3" type="ORF">ACFSGX_04630</name>
</gene>
<protein>
    <submittedName>
        <fullName evidence="3">Outer membrane lipid asymmetry maintenance protein MlaD</fullName>
    </submittedName>
</protein>
<dbReference type="Pfam" id="PF02470">
    <property type="entry name" value="MlaD"/>
    <property type="match status" value="1"/>
</dbReference>
<comment type="caution">
    <text evidence="3">The sequence shown here is derived from an EMBL/GenBank/DDBJ whole genome shotgun (WGS) entry which is preliminary data.</text>
</comment>
<dbReference type="RefSeq" id="WP_380927816.1">
    <property type="nucleotide sequence ID" value="NZ_JBHUGS010000001.1"/>
</dbReference>
<evidence type="ECO:0000313" key="4">
    <source>
        <dbReference type="Proteomes" id="UP001597400"/>
    </source>
</evidence>
<keyword evidence="1" id="KW-1133">Transmembrane helix</keyword>
<dbReference type="PANTHER" id="PTHR33371:SF4">
    <property type="entry name" value="INTERMEMBRANE PHOSPHOLIPID TRANSPORT SYSTEM BINDING PROTEIN MLAD"/>
    <property type="match status" value="1"/>
</dbReference>
<dbReference type="PANTHER" id="PTHR33371">
    <property type="entry name" value="INTERMEMBRANE PHOSPHOLIPID TRANSPORT SYSTEM BINDING PROTEIN MLAD-RELATED"/>
    <property type="match status" value="1"/>
</dbReference>
<evidence type="ECO:0000259" key="2">
    <source>
        <dbReference type="Pfam" id="PF02470"/>
    </source>
</evidence>
<dbReference type="NCBIfam" id="TIGR04430">
    <property type="entry name" value="OM_asym_MlaD"/>
    <property type="match status" value="1"/>
</dbReference>
<keyword evidence="1" id="KW-0472">Membrane</keyword>
<reference evidence="4" key="1">
    <citation type="journal article" date="2019" name="Int. J. Syst. Evol. Microbiol.">
        <title>The Global Catalogue of Microorganisms (GCM) 10K type strain sequencing project: providing services to taxonomists for standard genome sequencing and annotation.</title>
        <authorList>
            <consortium name="The Broad Institute Genomics Platform"/>
            <consortium name="The Broad Institute Genome Sequencing Center for Infectious Disease"/>
            <person name="Wu L."/>
            <person name="Ma J."/>
        </authorList>
    </citation>
    <scope>NUCLEOTIDE SEQUENCE [LARGE SCALE GENOMIC DNA]</scope>
    <source>
        <strain evidence="4">CGMCC 1.12702</strain>
    </source>
</reference>
<keyword evidence="4" id="KW-1185">Reference proteome</keyword>
<name>A0ABW4TX12_9SPHN</name>
<dbReference type="InterPro" id="IPR003399">
    <property type="entry name" value="Mce/MlaD"/>
</dbReference>
<proteinExistence type="predicted"/>
<dbReference type="EMBL" id="JBHUGS010000001">
    <property type="protein sequence ID" value="MFD1950056.1"/>
    <property type="molecule type" value="Genomic_DNA"/>
</dbReference>
<feature type="domain" description="Mce/MlaD" evidence="2">
    <location>
        <begin position="42"/>
        <end position="118"/>
    </location>
</feature>
<dbReference type="InterPro" id="IPR052336">
    <property type="entry name" value="MlaD_Phospholipid_Transporter"/>
</dbReference>
<evidence type="ECO:0000313" key="3">
    <source>
        <dbReference type="EMBL" id="MFD1950056.1"/>
    </source>
</evidence>
<dbReference type="InterPro" id="IPR030970">
    <property type="entry name" value="ABC_MlaD"/>
</dbReference>
<evidence type="ECO:0000256" key="1">
    <source>
        <dbReference type="SAM" id="Phobius"/>
    </source>
</evidence>